<accession>A0AAN7XUR0</accession>
<dbReference type="AlphaFoldDB" id="A0AAN7XUR0"/>
<reference evidence="1 2" key="2">
    <citation type="journal article" date="2023" name="Mol. Biol. Evol.">
        <title>Genomics of Secondarily Temperate Adaptation in the Only Non-Antarctic Icefish.</title>
        <authorList>
            <person name="Rivera-Colon A.G."/>
            <person name="Rayamajhi N."/>
            <person name="Minhas B.F."/>
            <person name="Madrigal G."/>
            <person name="Bilyk K.T."/>
            <person name="Yoon V."/>
            <person name="Hune M."/>
            <person name="Gregory S."/>
            <person name="Cheng C.H.C."/>
            <person name="Catchen J.M."/>
        </authorList>
    </citation>
    <scope>NUCLEOTIDE SEQUENCE [LARGE SCALE GENOMIC DNA]</scope>
    <source>
        <strain evidence="1">JMC-PN-2008</strain>
    </source>
</reference>
<evidence type="ECO:0000313" key="2">
    <source>
        <dbReference type="Proteomes" id="UP001346869"/>
    </source>
</evidence>
<comment type="caution">
    <text evidence="1">The sequence shown here is derived from an EMBL/GenBank/DDBJ whole genome shotgun (WGS) entry which is preliminary data.</text>
</comment>
<name>A0AAN7XUR0_ELEMC</name>
<reference evidence="1 2" key="1">
    <citation type="journal article" date="2023" name="Genes (Basel)">
        <title>Chromosome-Level Genome Assembly and Circadian Gene Repertoire of the Patagonia Blennie Eleginops maclovinus-The Closest Ancestral Proxy of Antarctic Cryonotothenioids.</title>
        <authorList>
            <person name="Cheng C.C."/>
            <person name="Rivera-Colon A.G."/>
            <person name="Minhas B.F."/>
            <person name="Wilson L."/>
            <person name="Rayamajhi N."/>
            <person name="Vargas-Chacoff L."/>
            <person name="Catchen J.M."/>
        </authorList>
    </citation>
    <scope>NUCLEOTIDE SEQUENCE [LARGE SCALE GENOMIC DNA]</scope>
    <source>
        <strain evidence="1">JMC-PN-2008</strain>
    </source>
</reference>
<keyword evidence="2" id="KW-1185">Reference proteome</keyword>
<evidence type="ECO:0000313" key="1">
    <source>
        <dbReference type="EMBL" id="KAK5870288.1"/>
    </source>
</evidence>
<gene>
    <name evidence="1" type="ORF">PBY51_024940</name>
</gene>
<dbReference type="EMBL" id="JAUZQC010000006">
    <property type="protein sequence ID" value="KAK5870288.1"/>
    <property type="molecule type" value="Genomic_DNA"/>
</dbReference>
<protein>
    <submittedName>
        <fullName evidence="1">Uncharacterized protein</fullName>
    </submittedName>
</protein>
<proteinExistence type="predicted"/>
<dbReference type="Proteomes" id="UP001346869">
    <property type="component" value="Unassembled WGS sequence"/>
</dbReference>
<organism evidence="1 2">
    <name type="scientific">Eleginops maclovinus</name>
    <name type="common">Patagonian blennie</name>
    <name type="synonym">Eleginus maclovinus</name>
    <dbReference type="NCBI Taxonomy" id="56733"/>
    <lineage>
        <taxon>Eukaryota</taxon>
        <taxon>Metazoa</taxon>
        <taxon>Chordata</taxon>
        <taxon>Craniata</taxon>
        <taxon>Vertebrata</taxon>
        <taxon>Euteleostomi</taxon>
        <taxon>Actinopterygii</taxon>
        <taxon>Neopterygii</taxon>
        <taxon>Teleostei</taxon>
        <taxon>Neoteleostei</taxon>
        <taxon>Acanthomorphata</taxon>
        <taxon>Eupercaria</taxon>
        <taxon>Perciformes</taxon>
        <taxon>Notothenioidei</taxon>
        <taxon>Eleginopidae</taxon>
        <taxon>Eleginops</taxon>
    </lineage>
</organism>
<sequence length="78" mass="9228">MERHRRYQVSFVFFPATETRRLKGEEGNEANKHIWRQKEMISLVNLASCSPLLTALHPPHRWREMVCSNDPCRGKLHV</sequence>